<name>A0ABT0VIH9_9LACO</name>
<comment type="function">
    <text evidence="5 6">Structural component of flagellum, the bacterial motility apparatus. Part of the rod structure of flagellar basal body.</text>
</comment>
<comment type="caution">
    <text evidence="7">The sequence shown here is derived from an EMBL/GenBank/DDBJ whole genome shotgun (WGS) entry which is preliminary data.</text>
</comment>
<keyword evidence="8" id="KW-1185">Reference proteome</keyword>
<dbReference type="InterPro" id="IPR006300">
    <property type="entry name" value="FlgB"/>
</dbReference>
<evidence type="ECO:0000256" key="2">
    <source>
        <dbReference type="ARBA" id="ARBA00009677"/>
    </source>
</evidence>
<dbReference type="PROSITE" id="PS00588">
    <property type="entry name" value="FLAGELLA_BB_ROD"/>
    <property type="match status" value="1"/>
</dbReference>
<keyword evidence="4 6" id="KW-0975">Bacterial flagellum</keyword>
<proteinExistence type="inferred from homology"/>
<evidence type="ECO:0000256" key="6">
    <source>
        <dbReference type="PIRNR" id="PIRNR002889"/>
    </source>
</evidence>
<reference evidence="7" key="1">
    <citation type="submission" date="2021-04" db="EMBL/GenBank/DDBJ databases">
        <title>Taxonomic assessment of Weissella genus.</title>
        <authorList>
            <person name="Fanelli F."/>
            <person name="Chieffi D."/>
            <person name="Dell'Aquila A."/>
            <person name="Gyu-Sung C."/>
            <person name="Franz C.M.A.P."/>
            <person name="Fusco V."/>
        </authorList>
    </citation>
    <scope>NUCLEOTIDE SEQUENCE</scope>
    <source>
        <strain evidence="7">LMG 25373</strain>
    </source>
</reference>
<evidence type="ECO:0000313" key="7">
    <source>
        <dbReference type="EMBL" id="MCM2436928.1"/>
    </source>
</evidence>
<dbReference type="PIRSF" id="PIRSF002889">
    <property type="entry name" value="Rod_FlgB"/>
    <property type="match status" value="1"/>
</dbReference>
<keyword evidence="7" id="KW-0282">Flagellum</keyword>
<dbReference type="InterPro" id="IPR019776">
    <property type="entry name" value="Flagellar_basal_body_rod_CS"/>
</dbReference>
<evidence type="ECO:0000256" key="4">
    <source>
        <dbReference type="ARBA" id="ARBA00023143"/>
    </source>
</evidence>
<gene>
    <name evidence="7" type="primary">flgB</name>
    <name evidence="7" type="ORF">KAK10_03155</name>
</gene>
<evidence type="ECO:0000256" key="3">
    <source>
        <dbReference type="ARBA" id="ARBA00014376"/>
    </source>
</evidence>
<accession>A0ABT0VIH9</accession>
<comment type="subunit">
    <text evidence="6">The basal body constitutes a major portion of the flagellar organelle and consists of a number of rings mounted on a central rod.</text>
</comment>
<dbReference type="RefSeq" id="WP_205144095.1">
    <property type="nucleotide sequence ID" value="NZ_JAFBDN010000020.1"/>
</dbReference>
<protein>
    <recommendedName>
        <fullName evidence="3 6">Flagellar basal body rod protein FlgB</fullName>
    </recommendedName>
</protein>
<evidence type="ECO:0000313" key="8">
    <source>
        <dbReference type="Proteomes" id="UP001057481"/>
    </source>
</evidence>
<dbReference type="PANTHER" id="PTHR30435:SF12">
    <property type="entry name" value="FLAGELLAR BASAL BODY ROD PROTEIN FLGB"/>
    <property type="match status" value="1"/>
</dbReference>
<keyword evidence="7" id="KW-0966">Cell projection</keyword>
<dbReference type="NCBIfam" id="TIGR01396">
    <property type="entry name" value="FlgB"/>
    <property type="match status" value="1"/>
</dbReference>
<dbReference type="EMBL" id="JAGMVS010000042">
    <property type="protein sequence ID" value="MCM2436928.1"/>
    <property type="molecule type" value="Genomic_DNA"/>
</dbReference>
<evidence type="ECO:0000256" key="1">
    <source>
        <dbReference type="ARBA" id="ARBA00004117"/>
    </source>
</evidence>
<keyword evidence="7" id="KW-0969">Cilium</keyword>
<evidence type="ECO:0000256" key="5">
    <source>
        <dbReference type="ARBA" id="ARBA00024934"/>
    </source>
</evidence>
<comment type="similarity">
    <text evidence="2 6">Belongs to the flagella basal body rod proteins family.</text>
</comment>
<dbReference type="Proteomes" id="UP001057481">
    <property type="component" value="Unassembled WGS sequence"/>
</dbReference>
<organism evidence="7 8">
    <name type="scientific">Periweissella beninensis</name>
    <dbReference type="NCBI Taxonomy" id="504936"/>
    <lineage>
        <taxon>Bacteria</taxon>
        <taxon>Bacillati</taxon>
        <taxon>Bacillota</taxon>
        <taxon>Bacilli</taxon>
        <taxon>Lactobacillales</taxon>
        <taxon>Lactobacillaceae</taxon>
        <taxon>Periweissella</taxon>
    </lineage>
</organism>
<comment type="subcellular location">
    <subcellularLocation>
        <location evidence="1 6">Bacterial flagellum basal body</location>
    </subcellularLocation>
</comment>
<sequence length="124" mass="13569">MESYDLIKDALGVANTRAQLISSNIANVNTANYKAKRVEFENYLTNALNGDSLALKKTNTRHLGDGSGVQPQVTTDANTAVKANGNNVDLDVEMVNQATNSLYYNALTSQINGRFQMLNYVLDH</sequence>
<dbReference type="PANTHER" id="PTHR30435">
    <property type="entry name" value="FLAGELLAR PROTEIN"/>
    <property type="match status" value="1"/>
</dbReference>